<feature type="compositionally biased region" description="Acidic residues" evidence="6">
    <location>
        <begin position="195"/>
        <end position="232"/>
    </location>
</feature>
<keyword evidence="9" id="KW-1185">Reference proteome</keyword>
<keyword evidence="3" id="KW-0508">mRNA splicing</keyword>
<dbReference type="FunFam" id="3.10.590.10:FF:000002">
    <property type="entry name" value="YTH domain-containing protein 1 isoform X1"/>
    <property type="match status" value="1"/>
</dbReference>
<name>A0A8D0GXP6_SPHPU</name>
<dbReference type="InterPro" id="IPR007275">
    <property type="entry name" value="YTH_domain"/>
</dbReference>
<feature type="compositionally biased region" description="Basic residues" evidence="6">
    <location>
        <begin position="485"/>
        <end position="500"/>
    </location>
</feature>
<protein>
    <recommendedName>
        <fullName evidence="5">YTH domain-containing family protein</fullName>
    </recommendedName>
</protein>
<evidence type="ECO:0000259" key="7">
    <source>
        <dbReference type="PROSITE" id="PS50882"/>
    </source>
</evidence>
<dbReference type="SMR" id="A0A8D0GXP6"/>
<dbReference type="GO" id="GO:0009048">
    <property type="term" value="P:dosage compensation by inactivation of X chromosome"/>
    <property type="evidence" value="ECO:0007669"/>
    <property type="project" value="Ensembl"/>
</dbReference>
<dbReference type="Ensembl" id="ENSSPUT00000013009.1">
    <property type="protein sequence ID" value="ENSSPUP00000012200.1"/>
    <property type="gene ID" value="ENSSPUG00000009357.1"/>
</dbReference>
<dbReference type="GeneTree" id="ENSGT00940000155803"/>
<feature type="compositionally biased region" description="Low complexity" evidence="6">
    <location>
        <begin position="292"/>
        <end position="302"/>
    </location>
</feature>
<evidence type="ECO:0000313" key="8">
    <source>
        <dbReference type="Ensembl" id="ENSSPUP00000012200.1"/>
    </source>
</evidence>
<feature type="region of interest" description="Disordered" evidence="6">
    <location>
        <begin position="584"/>
        <end position="620"/>
    </location>
</feature>
<dbReference type="GO" id="GO:0006376">
    <property type="term" value="P:mRNA splice site recognition"/>
    <property type="evidence" value="ECO:0007669"/>
    <property type="project" value="Ensembl"/>
</dbReference>
<proteinExistence type="inferred from homology"/>
<feature type="compositionally biased region" description="Polar residues" evidence="6">
    <location>
        <begin position="257"/>
        <end position="269"/>
    </location>
</feature>
<evidence type="ECO:0000256" key="4">
    <source>
        <dbReference type="ARBA" id="ARBA00023242"/>
    </source>
</evidence>
<feature type="compositionally biased region" description="Basic and acidic residues" evidence="6">
    <location>
        <begin position="121"/>
        <end position="141"/>
    </location>
</feature>
<keyword evidence="4" id="KW-0539">Nucleus</keyword>
<feature type="compositionally biased region" description="Basic and acidic residues" evidence="6">
    <location>
        <begin position="501"/>
        <end position="541"/>
    </location>
</feature>
<feature type="domain" description="YTH" evidence="7">
    <location>
        <begin position="332"/>
        <end position="469"/>
    </location>
</feature>
<dbReference type="GO" id="GO:0006406">
    <property type="term" value="P:mRNA export from nucleus"/>
    <property type="evidence" value="ECO:0007669"/>
    <property type="project" value="Ensembl"/>
</dbReference>
<dbReference type="GO" id="GO:0010608">
    <property type="term" value="P:post-transcriptional regulation of gene expression"/>
    <property type="evidence" value="ECO:0007669"/>
    <property type="project" value="Ensembl"/>
</dbReference>
<accession>A0A8D0GXP6</accession>
<feature type="compositionally biased region" description="Basic and acidic residues" evidence="6">
    <location>
        <begin position="658"/>
        <end position="706"/>
    </location>
</feature>
<dbReference type="GO" id="GO:1990247">
    <property type="term" value="F:N6-methyladenosine-containing RNA reader activity"/>
    <property type="evidence" value="ECO:0007669"/>
    <property type="project" value="UniProtKB-UniRule"/>
</dbReference>
<evidence type="ECO:0000256" key="1">
    <source>
        <dbReference type="ARBA" id="ARBA00004123"/>
    </source>
</evidence>
<reference evidence="8" key="1">
    <citation type="submission" date="2025-08" db="UniProtKB">
        <authorList>
            <consortium name="Ensembl"/>
        </authorList>
    </citation>
    <scope>IDENTIFICATION</scope>
</reference>
<feature type="compositionally biased region" description="Basic and acidic residues" evidence="6">
    <location>
        <begin position="149"/>
        <end position="183"/>
    </location>
</feature>
<comment type="function">
    <text evidence="5">Specifically recognizes and binds N6-methyladenosine (m6A)-containing RNAs, and regulates mRNA stability. M6A is a modification present at internal sites of mRNAs and some non-coding RNAs and plays a role in mRNA stability and processing.</text>
</comment>
<dbReference type="InterPro" id="IPR045168">
    <property type="entry name" value="YTH_prot"/>
</dbReference>
<dbReference type="Pfam" id="PF04146">
    <property type="entry name" value="YTH"/>
    <property type="match status" value="1"/>
</dbReference>
<dbReference type="GO" id="GO:0003729">
    <property type="term" value="F:mRNA binding"/>
    <property type="evidence" value="ECO:0007669"/>
    <property type="project" value="UniProtKB-UniRule"/>
</dbReference>
<feature type="compositionally biased region" description="Polar residues" evidence="6">
    <location>
        <begin position="59"/>
        <end position="81"/>
    </location>
</feature>
<keyword evidence="2" id="KW-0507">mRNA processing</keyword>
<dbReference type="GO" id="GO:0050873">
    <property type="term" value="P:brown fat cell differentiation"/>
    <property type="evidence" value="ECO:0007669"/>
    <property type="project" value="Ensembl"/>
</dbReference>
<dbReference type="PANTHER" id="PTHR12357">
    <property type="entry name" value="YTH YT521-B HOMOLOGY DOMAIN-CONTAINING"/>
    <property type="match status" value="1"/>
</dbReference>
<evidence type="ECO:0000313" key="9">
    <source>
        <dbReference type="Proteomes" id="UP000694392"/>
    </source>
</evidence>
<dbReference type="Proteomes" id="UP000694392">
    <property type="component" value="Unplaced"/>
</dbReference>
<feature type="compositionally biased region" description="Basic and acidic residues" evidence="6">
    <location>
        <begin position="46"/>
        <end position="55"/>
    </location>
</feature>
<dbReference type="OMA" id="RKTRMTS"/>
<feature type="compositionally biased region" description="Polar residues" evidence="6">
    <location>
        <begin position="184"/>
        <end position="194"/>
    </location>
</feature>
<sequence>MAAENREEKDGELNVLDDILTDAPDQDDELYNPDSEQDKRSKRKSDRLDPAESKRQKPSVHSSRQMMPKQPSSSVSNNKRLVSTKGKPVPEYKNEDYSRPDRSKRPDSDRKTRMSSSSSRDPYKGQPDKTCMRKREADRRAKSATPDGSEQRLRHDVDRRPSRSSHSSKEEVNSEEYGSDRETGSSGSSDQGNSENEEEGMEEEDEEEDEGEEDEEVEDDGEDDEEEYEQDERDQKEGNDYDTRSEASDSDSESASFTDGSVRSVSGSDASDEKKKERKRVRGISPIVFDRSGSSASESYTGSEKKHEKLSSSVRAVQKDQTSKLKYILQEARFFLIKSNNHENVSLAKAKGVWSTLPVNEKKLNAAFRSARRVILIFSVRESGKFQGFARLSSESHHGGSPIHWVLPAGMNAKMLGGVFKIDWICRRELPFTKSAHLTNPWNEHKPVKIGRDGQEIELECGTQLCLLFPPDESIDLYQVIHKMRHKRRMHSQPRSRGRPSRREPVRDVGRRRPEDYDIHNSRKKPRIDYPPEFHQRPGYLKDPRYQEVDRRFSGVRRDVFLNGSYNDYVREFHNMGPPPPWQAMPPYPGMEQPPHHPYYQHHAPPPQAHPPYSGHHPVPHEARYRDKRVVSHDYDMRVDDFLRRTQAVVSGRRSRPRERERERERDRPRDNRRDRERDRGRDRERERERICDRDRDRGERGRYRR</sequence>
<dbReference type="GO" id="GO:0000381">
    <property type="term" value="P:regulation of alternative mRNA splicing, via spliceosome"/>
    <property type="evidence" value="ECO:0007669"/>
    <property type="project" value="Ensembl"/>
</dbReference>
<feature type="region of interest" description="Disordered" evidence="6">
    <location>
        <begin position="648"/>
        <end position="706"/>
    </location>
</feature>
<dbReference type="Gene3D" id="3.10.590.10">
    <property type="entry name" value="ph1033 like domains"/>
    <property type="match status" value="1"/>
</dbReference>
<feature type="compositionally biased region" description="Basic and acidic residues" evidence="6">
    <location>
        <begin position="88"/>
        <end position="112"/>
    </location>
</feature>
<gene>
    <name evidence="8" type="primary">YTHDC1</name>
</gene>
<reference evidence="8" key="2">
    <citation type="submission" date="2025-09" db="UniProtKB">
        <authorList>
            <consortium name="Ensembl"/>
        </authorList>
    </citation>
    <scope>IDENTIFICATION</scope>
</reference>
<feature type="compositionally biased region" description="Basic and acidic residues" evidence="6">
    <location>
        <begin position="233"/>
        <end position="247"/>
    </location>
</feature>
<feature type="compositionally biased region" description="Basic and acidic residues" evidence="6">
    <location>
        <begin position="1"/>
        <end position="12"/>
    </location>
</feature>
<dbReference type="GO" id="GO:0005886">
    <property type="term" value="C:plasma membrane"/>
    <property type="evidence" value="ECO:0007669"/>
    <property type="project" value="Ensembl"/>
</dbReference>
<dbReference type="PANTHER" id="PTHR12357:SF3">
    <property type="entry name" value="YTH DOMAIN-CONTAINING PROTEIN 1"/>
    <property type="match status" value="1"/>
</dbReference>
<dbReference type="GO" id="GO:0007283">
    <property type="term" value="P:spermatogenesis"/>
    <property type="evidence" value="ECO:0007669"/>
    <property type="project" value="Ensembl"/>
</dbReference>
<dbReference type="GO" id="GO:0110104">
    <property type="term" value="P:mRNA alternative polyadenylation"/>
    <property type="evidence" value="ECO:0007669"/>
    <property type="project" value="Ensembl"/>
</dbReference>
<comment type="subcellular location">
    <subcellularLocation>
        <location evidence="1">Nucleus</location>
    </subcellularLocation>
</comment>
<dbReference type="GO" id="GO:0016607">
    <property type="term" value="C:nuclear speck"/>
    <property type="evidence" value="ECO:0007669"/>
    <property type="project" value="Ensembl"/>
</dbReference>
<dbReference type="AlphaFoldDB" id="A0A8D0GXP6"/>
<keyword evidence="5" id="KW-0694">RNA-binding</keyword>
<dbReference type="PROSITE" id="PS50882">
    <property type="entry name" value="YTH"/>
    <property type="match status" value="1"/>
</dbReference>
<evidence type="ECO:0000256" key="2">
    <source>
        <dbReference type="ARBA" id="ARBA00022664"/>
    </source>
</evidence>
<evidence type="ECO:0000256" key="5">
    <source>
        <dbReference type="RuleBase" id="RU369095"/>
    </source>
</evidence>
<organism evidence="8 9">
    <name type="scientific">Sphenodon punctatus</name>
    <name type="common">Tuatara</name>
    <name type="synonym">Hatteria punctata</name>
    <dbReference type="NCBI Taxonomy" id="8508"/>
    <lineage>
        <taxon>Eukaryota</taxon>
        <taxon>Metazoa</taxon>
        <taxon>Chordata</taxon>
        <taxon>Craniata</taxon>
        <taxon>Vertebrata</taxon>
        <taxon>Euteleostomi</taxon>
        <taxon>Lepidosauria</taxon>
        <taxon>Sphenodontia</taxon>
        <taxon>Sphenodontidae</taxon>
        <taxon>Sphenodon</taxon>
    </lineage>
</organism>
<evidence type="ECO:0000256" key="3">
    <source>
        <dbReference type="ARBA" id="ARBA00023187"/>
    </source>
</evidence>
<dbReference type="CDD" id="cd21134">
    <property type="entry name" value="YTH"/>
    <property type="match status" value="1"/>
</dbReference>
<comment type="similarity">
    <text evidence="5">Belongs to the YTHDF family.</text>
</comment>
<evidence type="ECO:0000256" key="6">
    <source>
        <dbReference type="SAM" id="MobiDB-lite"/>
    </source>
</evidence>
<feature type="region of interest" description="Disordered" evidence="6">
    <location>
        <begin position="1"/>
        <end position="315"/>
    </location>
</feature>
<feature type="region of interest" description="Disordered" evidence="6">
    <location>
        <begin position="485"/>
        <end position="541"/>
    </location>
</feature>